<dbReference type="Gene3D" id="1.25.40.20">
    <property type="entry name" value="Ankyrin repeat-containing domain"/>
    <property type="match status" value="1"/>
</dbReference>
<dbReference type="InterPro" id="IPR036770">
    <property type="entry name" value="Ankyrin_rpt-contain_sf"/>
</dbReference>
<dbReference type="OrthoDB" id="20872at2759"/>
<dbReference type="PROSITE" id="PS50088">
    <property type="entry name" value="ANK_REPEAT"/>
    <property type="match status" value="2"/>
</dbReference>
<dbReference type="SMART" id="SM00248">
    <property type="entry name" value="ANK"/>
    <property type="match status" value="4"/>
</dbReference>
<name>A0A9W9KN08_9EURO</name>
<sequence length="202" mass="21883">MSSSTRLSRATSTLSNTSSPILGTDWIRTARVRGHGRGAFSIAVDRNHIDVVRYLLTWEKTDPNLSDSWMHHSPLLVAAISGNDEMVAVLKSCSRVDLQNPDVAGTSPLHAAVERNNISIVRTLLSGSRTADVNATDTHGQTPLFTAVLQGHSELVAVLLECGADPSLRCAEGLTALDQGLQWQPDGKATAELRNYIQMQNR</sequence>
<proteinExistence type="predicted"/>
<reference evidence="2" key="2">
    <citation type="journal article" date="2023" name="IMA Fungus">
        <title>Comparative genomic study of the Penicillium genus elucidates a diverse pangenome and 15 lateral gene transfer events.</title>
        <authorList>
            <person name="Petersen C."/>
            <person name="Sorensen T."/>
            <person name="Nielsen M.R."/>
            <person name="Sondergaard T.E."/>
            <person name="Sorensen J.L."/>
            <person name="Fitzpatrick D.A."/>
            <person name="Frisvad J.C."/>
            <person name="Nielsen K.L."/>
        </authorList>
    </citation>
    <scope>NUCLEOTIDE SEQUENCE</scope>
    <source>
        <strain evidence="2">IBT 30761</strain>
    </source>
</reference>
<dbReference type="InterPro" id="IPR002110">
    <property type="entry name" value="Ankyrin_rpt"/>
</dbReference>
<dbReference type="AlphaFoldDB" id="A0A9W9KN08"/>
<dbReference type="Pfam" id="PF12796">
    <property type="entry name" value="Ank_2"/>
    <property type="match status" value="1"/>
</dbReference>
<dbReference type="PROSITE" id="PS50297">
    <property type="entry name" value="ANK_REP_REGION"/>
    <property type="match status" value="2"/>
</dbReference>
<dbReference type="GeneID" id="81353475"/>
<protein>
    <recommendedName>
        <fullName evidence="4">Ankyrin</fullName>
    </recommendedName>
</protein>
<dbReference type="EMBL" id="JAPQKI010000002">
    <property type="protein sequence ID" value="KAJ5111467.1"/>
    <property type="molecule type" value="Genomic_DNA"/>
</dbReference>
<organism evidence="2 3">
    <name type="scientific">Penicillium argentinense</name>
    <dbReference type="NCBI Taxonomy" id="1131581"/>
    <lineage>
        <taxon>Eukaryota</taxon>
        <taxon>Fungi</taxon>
        <taxon>Dikarya</taxon>
        <taxon>Ascomycota</taxon>
        <taxon>Pezizomycotina</taxon>
        <taxon>Eurotiomycetes</taxon>
        <taxon>Eurotiomycetidae</taxon>
        <taxon>Eurotiales</taxon>
        <taxon>Aspergillaceae</taxon>
        <taxon>Penicillium</taxon>
    </lineage>
</organism>
<accession>A0A9W9KN08</accession>
<gene>
    <name evidence="2" type="ORF">N7532_002002</name>
</gene>
<keyword evidence="3" id="KW-1185">Reference proteome</keyword>
<dbReference type="SUPFAM" id="SSF48403">
    <property type="entry name" value="Ankyrin repeat"/>
    <property type="match status" value="1"/>
</dbReference>
<evidence type="ECO:0000256" key="1">
    <source>
        <dbReference type="PROSITE-ProRule" id="PRU00023"/>
    </source>
</evidence>
<evidence type="ECO:0000313" key="2">
    <source>
        <dbReference type="EMBL" id="KAJ5111467.1"/>
    </source>
</evidence>
<comment type="caution">
    <text evidence="2">The sequence shown here is derived from an EMBL/GenBank/DDBJ whole genome shotgun (WGS) entry which is preliminary data.</text>
</comment>
<dbReference type="RefSeq" id="XP_056479537.1">
    <property type="nucleotide sequence ID" value="XM_056614496.1"/>
</dbReference>
<dbReference type="Proteomes" id="UP001149074">
    <property type="component" value="Unassembled WGS sequence"/>
</dbReference>
<dbReference type="Pfam" id="PF00023">
    <property type="entry name" value="Ank"/>
    <property type="match status" value="1"/>
</dbReference>
<evidence type="ECO:0008006" key="4">
    <source>
        <dbReference type="Google" id="ProtNLM"/>
    </source>
</evidence>
<dbReference type="PANTHER" id="PTHR24118:SF99">
    <property type="entry name" value="POTE ANKYRIN DOMAIN FAMILY MEMBER 3C-RELATED"/>
    <property type="match status" value="1"/>
</dbReference>
<feature type="repeat" description="ANK" evidence="1">
    <location>
        <begin position="104"/>
        <end position="136"/>
    </location>
</feature>
<reference evidence="2" key="1">
    <citation type="submission" date="2022-11" db="EMBL/GenBank/DDBJ databases">
        <authorList>
            <person name="Petersen C."/>
        </authorList>
    </citation>
    <scope>NUCLEOTIDE SEQUENCE</scope>
    <source>
        <strain evidence="2">IBT 30761</strain>
    </source>
</reference>
<keyword evidence="1" id="KW-0040">ANK repeat</keyword>
<dbReference type="PANTHER" id="PTHR24118">
    <property type="entry name" value="POTE ANKYRIN DOMAIN"/>
    <property type="match status" value="1"/>
</dbReference>
<evidence type="ECO:0000313" key="3">
    <source>
        <dbReference type="Proteomes" id="UP001149074"/>
    </source>
</evidence>
<feature type="repeat" description="ANK" evidence="1">
    <location>
        <begin position="139"/>
        <end position="171"/>
    </location>
</feature>